<dbReference type="EMBL" id="CM056741">
    <property type="protein sequence ID" value="KAJ8685890.1"/>
    <property type="molecule type" value="Genomic_DNA"/>
</dbReference>
<accession>A0ACC2PVR3</accession>
<proteinExistence type="predicted"/>
<dbReference type="Proteomes" id="UP001239111">
    <property type="component" value="Chromosome 1"/>
</dbReference>
<evidence type="ECO:0000313" key="2">
    <source>
        <dbReference type="Proteomes" id="UP001239111"/>
    </source>
</evidence>
<protein>
    <submittedName>
        <fullName evidence="1">Uncharacterized protein</fullName>
    </submittedName>
</protein>
<comment type="caution">
    <text evidence="1">The sequence shown here is derived from an EMBL/GenBank/DDBJ whole genome shotgun (WGS) entry which is preliminary data.</text>
</comment>
<name>A0ACC2PVR3_9HYME</name>
<gene>
    <name evidence="1" type="ORF">QAD02_021683</name>
</gene>
<keyword evidence="2" id="KW-1185">Reference proteome</keyword>
<sequence length="726" mass="83762">MDAVDVDLEFGGICDLLRAWGFEDLQSSFKDVRKHPYYPILSKLLEGKLILVEIASSRLLDRVDRVRASDIIIRYELDRTATTMRPFYLGPDDFKRILKSWLEIAPEEKVNAITYYDPGVTIITIGKTGNKKDKNRATGSFVKSCEDERLILLKKNFYVGLSPMSLLNCHKVCGLDYEVHLRGLAVVPKYENERTQYLKLFRACLLFRQTHLYPRCSILLIIQLLSGYQCPTLEPMMVQQDFLDIVKQNGHEDYCIHKSCISQKLITYFPCLAKALLRAGTNSVQLAKKKIEKSAKDQNTRPQAQLHPAYTDIPRCILSHRWQSSEQEVVQTLLAFPLLMNVSLSRPSKTKWVPNEQEKATSFIEYIPNNTSNGLIGYSLFNEVPDFHILYSSVDVMHDAFEGFVPTIMAKIVVELVNDTDLTIKDINEAIKALDFHFENPNKPPALKLDYILDNEKLKMSSSEALFFVRYFGILVGDRIQEGLPIWQLYVKLRDVIDILTSPEVTDVESLQFKDDVEELLEKWKEEFGEAFTIKLHVLIHYLRQLRANGPWMKYCMMRFESKHTEIKGILSLVECNKNILKTIGIRLNLSLGRHQFEKYENVTVKNGPSSGLGNIYKYFNCSDEVKSLKHATVDGTCYKLGTIIVADIYGAEVEFGQIIYQVNSQIHFEYETFEYVTFDRHYYAYRVFRNPNHLKVISYDALACKTPCLLFMIKDSLLIASRYRL</sequence>
<organism evidence="1 2">
    <name type="scientific">Eretmocerus hayati</name>
    <dbReference type="NCBI Taxonomy" id="131215"/>
    <lineage>
        <taxon>Eukaryota</taxon>
        <taxon>Metazoa</taxon>
        <taxon>Ecdysozoa</taxon>
        <taxon>Arthropoda</taxon>
        <taxon>Hexapoda</taxon>
        <taxon>Insecta</taxon>
        <taxon>Pterygota</taxon>
        <taxon>Neoptera</taxon>
        <taxon>Endopterygota</taxon>
        <taxon>Hymenoptera</taxon>
        <taxon>Apocrita</taxon>
        <taxon>Proctotrupomorpha</taxon>
        <taxon>Chalcidoidea</taxon>
        <taxon>Aphelinidae</taxon>
        <taxon>Aphelininae</taxon>
        <taxon>Eretmocerus</taxon>
    </lineage>
</organism>
<evidence type="ECO:0000313" key="1">
    <source>
        <dbReference type="EMBL" id="KAJ8685890.1"/>
    </source>
</evidence>
<reference evidence="1" key="1">
    <citation type="submission" date="2023-04" db="EMBL/GenBank/DDBJ databases">
        <title>A chromosome-level genome assembly of the parasitoid wasp Eretmocerus hayati.</title>
        <authorList>
            <person name="Zhong Y."/>
            <person name="Liu S."/>
            <person name="Liu Y."/>
        </authorList>
    </citation>
    <scope>NUCLEOTIDE SEQUENCE</scope>
    <source>
        <strain evidence="1">ZJU_SS_LIU_2023</strain>
    </source>
</reference>